<gene>
    <name evidence="2" type="ORF">AAHA92_22403</name>
</gene>
<protein>
    <submittedName>
        <fullName evidence="2">Uncharacterized protein</fullName>
    </submittedName>
</protein>
<sequence>MRDQYVNGENNIKLNPQVNARNPIVSLLIVLHPPSSFQSAAAALLIPPPPFLPRDCRRCVAVAPPCSHSTTSSTPPSQDRSSSPLRIDWSCSFGLTSNLVGTGHNQTHTEQDGSSYQKGQNGFTYMIFCKSNFNRSRTRSGEIASAKVRGSEYKISYIAREGNKAADLQLLAKSGAVDSEVRVYDGNSATANLKEIVQLDQQGLPNFRFRKEESGSLLRRKQTVP</sequence>
<evidence type="ECO:0000256" key="1">
    <source>
        <dbReference type="SAM" id="MobiDB-lite"/>
    </source>
</evidence>
<feature type="region of interest" description="Disordered" evidence="1">
    <location>
        <begin position="65"/>
        <end position="84"/>
    </location>
</feature>
<proteinExistence type="predicted"/>
<dbReference type="AlphaFoldDB" id="A0ABD1GS76"/>
<comment type="caution">
    <text evidence="2">The sequence shown here is derived from an EMBL/GenBank/DDBJ whole genome shotgun (WGS) entry which is preliminary data.</text>
</comment>
<dbReference type="Proteomes" id="UP001567538">
    <property type="component" value="Unassembled WGS sequence"/>
</dbReference>
<reference evidence="2 3" key="1">
    <citation type="submission" date="2024-06" db="EMBL/GenBank/DDBJ databases">
        <title>A chromosome level genome sequence of Diviner's sage (Salvia divinorum).</title>
        <authorList>
            <person name="Ford S.A."/>
            <person name="Ro D.-K."/>
            <person name="Ness R.W."/>
            <person name="Phillips M.A."/>
        </authorList>
    </citation>
    <scope>NUCLEOTIDE SEQUENCE [LARGE SCALE GENOMIC DNA]</scope>
    <source>
        <strain evidence="2">SAF-2024a</strain>
        <tissue evidence="2">Leaf</tissue>
    </source>
</reference>
<accession>A0ABD1GS76</accession>
<evidence type="ECO:0000313" key="2">
    <source>
        <dbReference type="EMBL" id="KAL1545711.1"/>
    </source>
</evidence>
<organism evidence="2 3">
    <name type="scientific">Salvia divinorum</name>
    <name type="common">Maria pastora</name>
    <name type="synonym">Diviner's sage</name>
    <dbReference type="NCBI Taxonomy" id="28513"/>
    <lineage>
        <taxon>Eukaryota</taxon>
        <taxon>Viridiplantae</taxon>
        <taxon>Streptophyta</taxon>
        <taxon>Embryophyta</taxon>
        <taxon>Tracheophyta</taxon>
        <taxon>Spermatophyta</taxon>
        <taxon>Magnoliopsida</taxon>
        <taxon>eudicotyledons</taxon>
        <taxon>Gunneridae</taxon>
        <taxon>Pentapetalae</taxon>
        <taxon>asterids</taxon>
        <taxon>lamiids</taxon>
        <taxon>Lamiales</taxon>
        <taxon>Lamiaceae</taxon>
        <taxon>Nepetoideae</taxon>
        <taxon>Mentheae</taxon>
        <taxon>Salviinae</taxon>
        <taxon>Salvia</taxon>
        <taxon>Salvia subgen. Calosphace</taxon>
    </lineage>
</organism>
<name>A0ABD1GS76_SALDI</name>
<evidence type="ECO:0000313" key="3">
    <source>
        <dbReference type="Proteomes" id="UP001567538"/>
    </source>
</evidence>
<dbReference type="EMBL" id="JBEAFC010000008">
    <property type="protein sequence ID" value="KAL1545711.1"/>
    <property type="molecule type" value="Genomic_DNA"/>
</dbReference>
<keyword evidence="3" id="KW-1185">Reference proteome</keyword>